<proteinExistence type="predicted"/>
<evidence type="ECO:0000256" key="1">
    <source>
        <dbReference type="SAM" id="Phobius"/>
    </source>
</evidence>
<feature type="transmembrane region" description="Helical" evidence="1">
    <location>
        <begin position="21"/>
        <end position="40"/>
    </location>
</feature>
<evidence type="ECO:0000313" key="2">
    <source>
        <dbReference type="EMBL" id="CUQ79465.1"/>
    </source>
</evidence>
<sequence length="119" mass="14132">MIAEIITIVIMNLMLKDALSYLSYDSPIIAFLAVTLFLILKDFKFNEYNWLWEIDRLCFCVYLIHPVFINFMYKFIKITPLNIKIIPIGIVMFFLIFVIVSFMSSWILNKIPILRKNVL</sequence>
<reference evidence="2 3" key="1">
    <citation type="submission" date="2015-09" db="EMBL/GenBank/DDBJ databases">
        <authorList>
            <consortium name="Pathogen Informatics"/>
        </authorList>
    </citation>
    <scope>NUCLEOTIDE SEQUENCE [LARGE SCALE GENOMIC DNA]</scope>
    <source>
        <strain evidence="2 3">2789STDY5834875</strain>
    </source>
</reference>
<dbReference type="EMBL" id="CZBU01000011">
    <property type="protein sequence ID" value="CUQ79465.1"/>
    <property type="molecule type" value="Genomic_DNA"/>
</dbReference>
<keyword evidence="1" id="KW-0472">Membrane</keyword>
<gene>
    <name evidence="2" type="ORF">ERS852490_03140</name>
</gene>
<keyword evidence="1" id="KW-1133">Transmembrane helix</keyword>
<feature type="transmembrane region" description="Helical" evidence="1">
    <location>
        <begin position="85"/>
        <end position="108"/>
    </location>
</feature>
<evidence type="ECO:0000313" key="3">
    <source>
        <dbReference type="Proteomes" id="UP000095621"/>
    </source>
</evidence>
<dbReference type="Proteomes" id="UP000095621">
    <property type="component" value="Unassembled WGS sequence"/>
</dbReference>
<keyword evidence="1" id="KW-0812">Transmembrane</keyword>
<organism evidence="2 3">
    <name type="scientific">Lachnospira eligens</name>
    <dbReference type="NCBI Taxonomy" id="39485"/>
    <lineage>
        <taxon>Bacteria</taxon>
        <taxon>Bacillati</taxon>
        <taxon>Bacillota</taxon>
        <taxon>Clostridia</taxon>
        <taxon>Lachnospirales</taxon>
        <taxon>Lachnospiraceae</taxon>
        <taxon>Lachnospira</taxon>
    </lineage>
</organism>
<name>A0A174YWD3_9FIRM</name>
<accession>A0A174YWD3</accession>
<protein>
    <submittedName>
        <fullName evidence="2">Uncharacterized protein conserved in bacteria</fullName>
    </submittedName>
</protein>
<feature type="transmembrane region" description="Helical" evidence="1">
    <location>
        <begin position="52"/>
        <end position="73"/>
    </location>
</feature>
<dbReference type="AlphaFoldDB" id="A0A174YWD3"/>